<gene>
    <name evidence="1" type="ORF">HPLM_LOCUS606</name>
</gene>
<dbReference type="Proteomes" id="UP000268014">
    <property type="component" value="Unassembled WGS sequence"/>
</dbReference>
<evidence type="ECO:0000313" key="3">
    <source>
        <dbReference type="WBParaSite" id="HPLM_0000060501-mRNA-1"/>
    </source>
</evidence>
<evidence type="ECO:0000313" key="1">
    <source>
        <dbReference type="EMBL" id="VDO05851.1"/>
    </source>
</evidence>
<sequence>MLEKRIDSGLLSAVCSQLLEECTPSKLVFLSSQIFGGANC</sequence>
<accession>A0A0N4VTI8</accession>
<name>A0A0N4VTI8_HAEPC</name>
<evidence type="ECO:0000313" key="2">
    <source>
        <dbReference type="Proteomes" id="UP000268014"/>
    </source>
</evidence>
<keyword evidence="2" id="KW-1185">Reference proteome</keyword>
<reference evidence="3" key="1">
    <citation type="submission" date="2017-02" db="UniProtKB">
        <authorList>
            <consortium name="WormBaseParasite"/>
        </authorList>
    </citation>
    <scope>IDENTIFICATION</scope>
</reference>
<reference evidence="1 2" key="2">
    <citation type="submission" date="2018-11" db="EMBL/GenBank/DDBJ databases">
        <authorList>
            <consortium name="Pathogen Informatics"/>
        </authorList>
    </citation>
    <scope>NUCLEOTIDE SEQUENCE [LARGE SCALE GENOMIC DNA]</scope>
    <source>
        <strain evidence="1 2">MHpl1</strain>
    </source>
</reference>
<dbReference type="EMBL" id="UZAF01000485">
    <property type="protein sequence ID" value="VDO05851.1"/>
    <property type="molecule type" value="Genomic_DNA"/>
</dbReference>
<organism evidence="3">
    <name type="scientific">Haemonchus placei</name>
    <name type="common">Barber's pole worm</name>
    <dbReference type="NCBI Taxonomy" id="6290"/>
    <lineage>
        <taxon>Eukaryota</taxon>
        <taxon>Metazoa</taxon>
        <taxon>Ecdysozoa</taxon>
        <taxon>Nematoda</taxon>
        <taxon>Chromadorea</taxon>
        <taxon>Rhabditida</taxon>
        <taxon>Rhabditina</taxon>
        <taxon>Rhabditomorpha</taxon>
        <taxon>Strongyloidea</taxon>
        <taxon>Trichostrongylidae</taxon>
        <taxon>Haemonchus</taxon>
    </lineage>
</organism>
<protein>
    <submittedName>
        <fullName evidence="3">NAD(P)-bd_dom domain-containing protein</fullName>
    </submittedName>
</protein>
<dbReference type="WBParaSite" id="HPLM_0000060501-mRNA-1">
    <property type="protein sequence ID" value="HPLM_0000060501-mRNA-1"/>
    <property type="gene ID" value="HPLM_0000060501"/>
</dbReference>
<dbReference type="AlphaFoldDB" id="A0A0N4VTI8"/>
<proteinExistence type="predicted"/>